<dbReference type="Proteomes" id="UP001286313">
    <property type="component" value="Unassembled WGS sequence"/>
</dbReference>
<evidence type="ECO:0000313" key="2">
    <source>
        <dbReference type="Proteomes" id="UP001286313"/>
    </source>
</evidence>
<proteinExistence type="predicted"/>
<dbReference type="EMBL" id="JAWQEG010003838">
    <property type="protein sequence ID" value="KAK3864230.1"/>
    <property type="molecule type" value="Genomic_DNA"/>
</dbReference>
<name>A0AAE1EZL9_PETCI</name>
<accession>A0AAE1EZL9</accession>
<sequence>MTTAGQPPETVQYPFLICQQPAVPWYPPTCVPLPSVPTEARGSPHSQKRITLATPRPRVVDTRVKKGQNVTSDYTCVVSPCVKLSLTIDQASLQDIFIVRIKWIINGWIELCKSVK</sequence>
<gene>
    <name evidence="1" type="ORF">Pcinc_030070</name>
</gene>
<comment type="caution">
    <text evidence="1">The sequence shown here is derived from an EMBL/GenBank/DDBJ whole genome shotgun (WGS) entry which is preliminary data.</text>
</comment>
<keyword evidence="2" id="KW-1185">Reference proteome</keyword>
<evidence type="ECO:0000313" key="1">
    <source>
        <dbReference type="EMBL" id="KAK3864230.1"/>
    </source>
</evidence>
<dbReference type="AlphaFoldDB" id="A0AAE1EZL9"/>
<organism evidence="1 2">
    <name type="scientific">Petrolisthes cinctipes</name>
    <name type="common">Flat porcelain crab</name>
    <dbReference type="NCBI Taxonomy" id="88211"/>
    <lineage>
        <taxon>Eukaryota</taxon>
        <taxon>Metazoa</taxon>
        <taxon>Ecdysozoa</taxon>
        <taxon>Arthropoda</taxon>
        <taxon>Crustacea</taxon>
        <taxon>Multicrustacea</taxon>
        <taxon>Malacostraca</taxon>
        <taxon>Eumalacostraca</taxon>
        <taxon>Eucarida</taxon>
        <taxon>Decapoda</taxon>
        <taxon>Pleocyemata</taxon>
        <taxon>Anomura</taxon>
        <taxon>Galatheoidea</taxon>
        <taxon>Porcellanidae</taxon>
        <taxon>Petrolisthes</taxon>
    </lineage>
</organism>
<reference evidence="1" key="1">
    <citation type="submission" date="2023-10" db="EMBL/GenBank/DDBJ databases">
        <title>Genome assemblies of two species of porcelain crab, Petrolisthes cinctipes and Petrolisthes manimaculis (Anomura: Porcellanidae).</title>
        <authorList>
            <person name="Angst P."/>
        </authorList>
    </citation>
    <scope>NUCLEOTIDE SEQUENCE</scope>
    <source>
        <strain evidence="1">PB745_01</strain>
        <tissue evidence="1">Gill</tissue>
    </source>
</reference>
<protein>
    <submittedName>
        <fullName evidence="1">Uncharacterized protein</fullName>
    </submittedName>
</protein>